<accession>A0A9P7NCP7</accession>
<proteinExistence type="predicted"/>
<name>A0A9P7NCP7_9HYPO</name>
<dbReference type="AlphaFoldDB" id="A0A9P7NCP7"/>
<dbReference type="EMBL" id="SRPW01000596">
    <property type="protein sequence ID" value="KAG6013405.1"/>
    <property type="molecule type" value="Genomic_DNA"/>
</dbReference>
<dbReference type="OrthoDB" id="5952526at2759"/>
<organism evidence="1 2">
    <name type="scientific">Claviceps pusilla</name>
    <dbReference type="NCBI Taxonomy" id="123648"/>
    <lineage>
        <taxon>Eukaryota</taxon>
        <taxon>Fungi</taxon>
        <taxon>Dikarya</taxon>
        <taxon>Ascomycota</taxon>
        <taxon>Pezizomycotina</taxon>
        <taxon>Sordariomycetes</taxon>
        <taxon>Hypocreomycetidae</taxon>
        <taxon>Hypocreales</taxon>
        <taxon>Clavicipitaceae</taxon>
        <taxon>Claviceps</taxon>
    </lineage>
</organism>
<evidence type="ECO:0000313" key="1">
    <source>
        <dbReference type="EMBL" id="KAG6013405.1"/>
    </source>
</evidence>
<reference evidence="1" key="1">
    <citation type="journal article" date="2020" name="bioRxiv">
        <title>Whole genome comparisons of ergot fungi reveals the divergence and evolution of species within the genus Claviceps are the result of varying mechanisms driving genome evolution and host range expansion.</title>
        <authorList>
            <person name="Wyka S.A."/>
            <person name="Mondo S.J."/>
            <person name="Liu M."/>
            <person name="Dettman J."/>
            <person name="Nalam V."/>
            <person name="Broders K.D."/>
        </authorList>
    </citation>
    <scope>NUCLEOTIDE SEQUENCE</scope>
    <source>
        <strain evidence="1">CCC 602</strain>
    </source>
</reference>
<protein>
    <submittedName>
        <fullName evidence="1">Uncharacterized protein</fullName>
    </submittedName>
</protein>
<dbReference type="Proteomes" id="UP000748025">
    <property type="component" value="Unassembled WGS sequence"/>
</dbReference>
<keyword evidence="2" id="KW-1185">Reference proteome</keyword>
<gene>
    <name evidence="1" type="ORF">E4U43_007307</name>
</gene>
<sequence>MQARFGFVDTLFMDFDGVGAPVDVVQTALKHLTDTVRLNRSDDMGLRSMIPPLLIRLGRDQDAYDIM</sequence>
<comment type="caution">
    <text evidence="1">The sequence shown here is derived from an EMBL/GenBank/DDBJ whole genome shotgun (WGS) entry which is preliminary data.</text>
</comment>
<feature type="non-terminal residue" evidence="1">
    <location>
        <position position="67"/>
    </location>
</feature>
<evidence type="ECO:0000313" key="2">
    <source>
        <dbReference type="Proteomes" id="UP000748025"/>
    </source>
</evidence>